<dbReference type="EMBL" id="LKCM01000221">
    <property type="protein sequence ID" value="KPQ42571.1"/>
    <property type="molecule type" value="Genomic_DNA"/>
</dbReference>
<dbReference type="Proteomes" id="UP000050360">
    <property type="component" value="Unassembled WGS sequence"/>
</dbReference>
<reference evidence="1 2" key="1">
    <citation type="submission" date="2015-09" db="EMBL/GenBank/DDBJ databases">
        <title>A metagenomics-based metabolic model of nitrate-dependent anaerobic oxidation of methane by Methanoperedens-like archaea.</title>
        <authorList>
            <person name="Arshad A."/>
            <person name="Speth D.R."/>
            <person name="De Graaf R.M."/>
            <person name="Op Den Camp H.J."/>
            <person name="Jetten M.S."/>
            <person name="Welte C.U."/>
        </authorList>
    </citation>
    <scope>NUCLEOTIDE SEQUENCE [LARGE SCALE GENOMIC DNA]</scope>
</reference>
<dbReference type="AlphaFoldDB" id="A0A0P8A7H1"/>
<organism evidence="1 2">
    <name type="scientific">Candidatus Methanoperedens nitratireducens</name>
    <dbReference type="NCBI Taxonomy" id="1392998"/>
    <lineage>
        <taxon>Archaea</taxon>
        <taxon>Methanobacteriati</taxon>
        <taxon>Methanobacteriota</taxon>
        <taxon>Stenosarchaea group</taxon>
        <taxon>Methanomicrobia</taxon>
        <taxon>Methanosarcinales</taxon>
        <taxon>ANME-2 cluster</taxon>
        <taxon>Candidatus Methanoperedentaceae</taxon>
        <taxon>Candidatus Methanoperedens</taxon>
    </lineage>
</organism>
<proteinExistence type="predicted"/>
<evidence type="ECO:0000313" key="1">
    <source>
        <dbReference type="EMBL" id="KPQ42571.1"/>
    </source>
</evidence>
<name>A0A0P8A7H1_9EURY</name>
<gene>
    <name evidence="1" type="ORF">MPEBLZ_02876</name>
</gene>
<sequence>MNITRHISLEDEYIEKLKPYADKHNGNFGAALRDMICQAGKYDTRINSSAIDHSLFNWILKEIDEKLLPSEILNEFVDPIMMNSMDKLESYLNRRFEELKWGICITLRSDNDISPGEVLMEIKGNNQKIKFITSLITQYLVKNSLKIKPLEVMSVVNTNEGIKVELSGSNNKDALLSLEIFFGKTDELVRTIKTRPAFWKSLFNRHLVSNYNMVTVHRNYFEDLLEGKIPAWEVAIENLAKKPIREIPLTEMLHLMKEVFETSRIVDRVEIDKDILVLFHSYRDRAAIEKLRKSAHALLEANGHMFDARATANIVILTHRSDVGIKINEIVKTLKNSNTRLDQELLVFFGFLKGLKDIPDIPISLTSLGRRTGKSLMQGYELENNIKTWTLDNFQKALQSIDARLHRESEWKSEGKDLLYTIRKCNIAGNGNEFDNYVCHTVRETFKGALSYAFGNKARMCTKHLLTHGDNFCEVIIRMP</sequence>
<accession>A0A0P8A7H1</accession>
<evidence type="ECO:0000313" key="2">
    <source>
        <dbReference type="Proteomes" id="UP000050360"/>
    </source>
</evidence>
<comment type="caution">
    <text evidence="1">The sequence shown here is derived from an EMBL/GenBank/DDBJ whole genome shotgun (WGS) entry which is preliminary data.</text>
</comment>
<protein>
    <submittedName>
        <fullName evidence="1">Uncharacterized protein</fullName>
    </submittedName>
</protein>